<feature type="compositionally biased region" description="Low complexity" evidence="8">
    <location>
        <begin position="274"/>
        <end position="286"/>
    </location>
</feature>
<dbReference type="GO" id="GO:0001708">
    <property type="term" value="P:cell fate specification"/>
    <property type="evidence" value="ECO:0007669"/>
    <property type="project" value="TreeGrafter"/>
</dbReference>
<evidence type="ECO:0000256" key="6">
    <source>
        <dbReference type="ARBA" id="ARBA00023242"/>
    </source>
</evidence>
<dbReference type="InterPro" id="IPR002070">
    <property type="entry name" value="TF_Brachyury"/>
</dbReference>
<dbReference type="PRINTS" id="PR00937">
    <property type="entry name" value="TBOX"/>
</dbReference>
<sequence>MITMNELVDLRMQQQIAQEIIYRQQIMQRIPDPFAAAMMPSMHLPPHMLMPSHPPLPGVEAKLENKDLWQQFHKIGTEMIITKTGRRMFPSMRVSLKGLEEESQYCVLVEMVPVGDCRYKFSGSQWVPAGGAEPQSPQRMYLHPDSPASGSHWQAQPILFNKVKLTNNTLDNNGHVVLASMHKYQPRIHVIRTNDLSQIPWAPQQAFVFPETEFVAVTAYQNDRITKLKIDNNPFAKGFRETGQSKCKRKMSLSPALSDDQNANSSSHTDDDQSSIASSQDSPPSATHHNKRFCSREEPLPYMDLNGAMRYAMQQQSAATAAALMNDFAPSFFPQMPSVVQASPASMYMSHAASYMDAMAMQQRLPFAYQQHSAQSDNEDNSSQVEQTNELYVDVVSTSSEDYHNNATTPSASPASKSCQSLPQTPASVISATTSPKRSNSSDSLLSCVGDMPTKRSSFSISSILGSNTRNVVTV</sequence>
<dbReference type="InterPro" id="IPR046360">
    <property type="entry name" value="T-box_DNA-bd"/>
</dbReference>
<keyword evidence="3" id="KW-0805">Transcription regulation</keyword>
<evidence type="ECO:0000313" key="11">
    <source>
        <dbReference type="Proteomes" id="UP001652621"/>
    </source>
</evidence>
<dbReference type="eggNOG" id="KOG3585">
    <property type="taxonomic scope" value="Eukaryota"/>
</dbReference>
<dbReference type="Proteomes" id="UP001652621">
    <property type="component" value="Unplaced"/>
</dbReference>
<dbReference type="SMART" id="SM00425">
    <property type="entry name" value="TBOX"/>
    <property type="match status" value="1"/>
</dbReference>
<dbReference type="PANTHER" id="PTHR11267">
    <property type="entry name" value="T-BOX PROTEIN-RELATED"/>
    <property type="match status" value="1"/>
</dbReference>
<keyword evidence="6 7" id="KW-0539">Nucleus</keyword>
<organism evidence="10">
    <name type="scientific">Musca domestica</name>
    <name type="common">House fly</name>
    <dbReference type="NCBI Taxonomy" id="7370"/>
    <lineage>
        <taxon>Eukaryota</taxon>
        <taxon>Metazoa</taxon>
        <taxon>Ecdysozoa</taxon>
        <taxon>Arthropoda</taxon>
        <taxon>Hexapoda</taxon>
        <taxon>Insecta</taxon>
        <taxon>Pterygota</taxon>
        <taxon>Neoptera</taxon>
        <taxon>Endopterygota</taxon>
        <taxon>Diptera</taxon>
        <taxon>Brachycera</taxon>
        <taxon>Muscomorpha</taxon>
        <taxon>Muscoidea</taxon>
        <taxon>Muscidae</taxon>
        <taxon>Musca</taxon>
    </lineage>
</organism>
<dbReference type="PROSITE" id="PS50252">
    <property type="entry name" value="TBOX_3"/>
    <property type="match status" value="1"/>
</dbReference>
<evidence type="ECO:0000256" key="7">
    <source>
        <dbReference type="PROSITE-ProRule" id="PRU00201"/>
    </source>
</evidence>
<dbReference type="GO" id="GO:0045893">
    <property type="term" value="P:positive regulation of DNA-templated transcription"/>
    <property type="evidence" value="ECO:0007669"/>
    <property type="project" value="InterPro"/>
</dbReference>
<dbReference type="KEGG" id="mde:101897756"/>
<keyword evidence="4 7" id="KW-0238">DNA-binding</keyword>
<dbReference type="InterPro" id="IPR036960">
    <property type="entry name" value="T-box_sf"/>
</dbReference>
<dbReference type="AlphaFoldDB" id="A0A1I8MDL8"/>
<evidence type="ECO:0000256" key="5">
    <source>
        <dbReference type="ARBA" id="ARBA00023163"/>
    </source>
</evidence>
<feature type="region of interest" description="Disordered" evidence="8">
    <location>
        <begin position="402"/>
        <end position="446"/>
    </location>
</feature>
<dbReference type="InterPro" id="IPR001699">
    <property type="entry name" value="TF_T-box"/>
</dbReference>
<dbReference type="GeneID" id="101897756"/>
<reference evidence="10" key="1">
    <citation type="submission" date="2020-05" db="UniProtKB">
        <authorList>
            <consortium name="EnsemblMetazoa"/>
        </authorList>
    </citation>
    <scope>IDENTIFICATION</scope>
    <source>
        <strain evidence="10">Aabys</strain>
    </source>
</reference>
<dbReference type="CDD" id="cd20681">
    <property type="entry name" value="T-box_Drosocross-like"/>
    <property type="match status" value="1"/>
</dbReference>
<dbReference type="PANTHER" id="PTHR11267:SF204">
    <property type="entry name" value="SPADETAIL"/>
    <property type="match status" value="1"/>
</dbReference>
<dbReference type="PROSITE" id="PS01283">
    <property type="entry name" value="TBOX_1"/>
    <property type="match status" value="1"/>
</dbReference>
<evidence type="ECO:0000256" key="4">
    <source>
        <dbReference type="ARBA" id="ARBA00023125"/>
    </source>
</evidence>
<proteinExistence type="predicted"/>
<dbReference type="InterPro" id="IPR008967">
    <property type="entry name" value="p53-like_TF_DNA-bd_sf"/>
</dbReference>
<comment type="caution">
    <text evidence="7">Lacks conserved residue(s) required for the propagation of feature annotation.</text>
</comment>
<accession>A0A1I8MDL8</accession>
<dbReference type="GO" id="GO:0000785">
    <property type="term" value="C:chromatin"/>
    <property type="evidence" value="ECO:0007669"/>
    <property type="project" value="TreeGrafter"/>
</dbReference>
<dbReference type="Pfam" id="PF00907">
    <property type="entry name" value="T-box"/>
    <property type="match status" value="1"/>
</dbReference>
<keyword evidence="2" id="KW-0217">Developmental protein</keyword>
<dbReference type="Gene3D" id="2.60.40.820">
    <property type="entry name" value="Transcription factor, T-box"/>
    <property type="match status" value="1"/>
</dbReference>
<evidence type="ECO:0000256" key="1">
    <source>
        <dbReference type="ARBA" id="ARBA00004123"/>
    </source>
</evidence>
<keyword evidence="11" id="KW-1185">Reference proteome</keyword>
<dbReference type="GO" id="GO:0005634">
    <property type="term" value="C:nucleus"/>
    <property type="evidence" value="ECO:0007669"/>
    <property type="project" value="UniProtKB-SubCell"/>
</dbReference>
<dbReference type="OrthoDB" id="7442607at2759"/>
<keyword evidence="5" id="KW-0804">Transcription</keyword>
<dbReference type="RefSeq" id="XP_005184923.1">
    <property type="nucleotide sequence ID" value="XM_005184866.3"/>
</dbReference>
<evidence type="ECO:0000313" key="10">
    <source>
        <dbReference type="EnsemblMetazoa" id="MDOA003812-PA"/>
    </source>
</evidence>
<dbReference type="PRINTS" id="PR00938">
    <property type="entry name" value="BRACHYURY"/>
</dbReference>
<feature type="compositionally biased region" description="Polar residues" evidence="8">
    <location>
        <begin position="417"/>
        <end position="445"/>
    </location>
</feature>
<feature type="compositionally biased region" description="Low complexity" evidence="8">
    <location>
        <begin position="405"/>
        <end position="416"/>
    </location>
</feature>
<dbReference type="VEuPathDB" id="VectorBase:MDOMA2_013900"/>
<dbReference type="EnsemblMetazoa" id="MDOA003812-RA">
    <property type="protein sequence ID" value="MDOA003812-PA"/>
    <property type="gene ID" value="MDOA003812"/>
</dbReference>
<protein>
    <submittedName>
        <fullName evidence="12">T-box-containing protein TBX6L</fullName>
    </submittedName>
</protein>
<dbReference type="VEuPathDB" id="VectorBase:MDOA003812"/>
<reference evidence="12" key="2">
    <citation type="submission" date="2025-04" db="UniProtKB">
        <authorList>
            <consortium name="RefSeq"/>
        </authorList>
    </citation>
    <scope>IDENTIFICATION</scope>
    <source>
        <strain evidence="12">Aabys</strain>
    </source>
</reference>
<dbReference type="SUPFAM" id="SSF49417">
    <property type="entry name" value="p53-like transcription factors"/>
    <property type="match status" value="1"/>
</dbReference>
<evidence type="ECO:0000256" key="2">
    <source>
        <dbReference type="ARBA" id="ARBA00022473"/>
    </source>
</evidence>
<dbReference type="GO" id="GO:0000978">
    <property type="term" value="F:RNA polymerase II cis-regulatory region sequence-specific DNA binding"/>
    <property type="evidence" value="ECO:0007669"/>
    <property type="project" value="InterPro"/>
</dbReference>
<evidence type="ECO:0000256" key="3">
    <source>
        <dbReference type="ARBA" id="ARBA00023015"/>
    </source>
</evidence>
<comment type="subcellular location">
    <subcellularLocation>
        <location evidence="1 7">Nucleus</location>
    </subcellularLocation>
</comment>
<evidence type="ECO:0000259" key="9">
    <source>
        <dbReference type="PROSITE" id="PS50252"/>
    </source>
</evidence>
<feature type="region of interest" description="Disordered" evidence="8">
    <location>
        <begin position="235"/>
        <end position="295"/>
    </location>
</feature>
<evidence type="ECO:0000313" key="12">
    <source>
        <dbReference type="RefSeq" id="XP_005184923.1"/>
    </source>
</evidence>
<gene>
    <name evidence="10" type="primary">101897756</name>
    <name evidence="12" type="synonym">LOC101897756</name>
</gene>
<evidence type="ECO:0000256" key="8">
    <source>
        <dbReference type="SAM" id="MobiDB-lite"/>
    </source>
</evidence>
<dbReference type="InterPro" id="IPR018186">
    <property type="entry name" value="TF_T-box_CS"/>
</dbReference>
<name>A0A1I8MDL8_MUSDO</name>
<feature type="domain" description="T-box" evidence="9">
    <location>
        <begin position="63"/>
        <end position="241"/>
    </location>
</feature>
<dbReference type="FunFam" id="2.60.40.820:FF:000010">
    <property type="entry name" value="T-box transcription factor TBX6"/>
    <property type="match status" value="1"/>
</dbReference>
<dbReference type="GO" id="GO:0000981">
    <property type="term" value="F:DNA-binding transcription factor activity, RNA polymerase II-specific"/>
    <property type="evidence" value="ECO:0007669"/>
    <property type="project" value="TreeGrafter"/>
</dbReference>